<protein>
    <submittedName>
        <fullName evidence="2">Uncharacterized protein</fullName>
    </submittedName>
</protein>
<feature type="region of interest" description="Disordered" evidence="1">
    <location>
        <begin position="1"/>
        <end position="78"/>
    </location>
</feature>
<proteinExistence type="predicted"/>
<gene>
    <name evidence="2" type="ORF">BN946_scf184939.g69</name>
</gene>
<dbReference type="STRING" id="5643.A0A060SBY0"/>
<feature type="region of interest" description="Disordered" evidence="1">
    <location>
        <begin position="106"/>
        <end position="126"/>
    </location>
</feature>
<reference evidence="2" key="1">
    <citation type="submission" date="2014-01" db="EMBL/GenBank/DDBJ databases">
        <title>The genome of the white-rot fungus Pycnoporus cinnabarinus: a basidiomycete model with a versatile arsenal for lignocellulosic biomass breakdown.</title>
        <authorList>
            <person name="Levasseur A."/>
            <person name="Lomascolo A."/>
            <person name="Ruiz-Duenas F.J."/>
            <person name="Uzan E."/>
            <person name="Piumi F."/>
            <person name="Kues U."/>
            <person name="Ram A.F.J."/>
            <person name="Murat C."/>
            <person name="Haon M."/>
            <person name="Benoit I."/>
            <person name="Arfi Y."/>
            <person name="Chevret D."/>
            <person name="Drula E."/>
            <person name="Kwon M.J."/>
            <person name="Gouret P."/>
            <person name="Lesage-Meessen L."/>
            <person name="Lombard V."/>
            <person name="Mariette J."/>
            <person name="Noirot C."/>
            <person name="Park J."/>
            <person name="Patyshakuliyeva A."/>
            <person name="Wieneger R.A.B."/>
            <person name="Wosten H.A.B."/>
            <person name="Martin F."/>
            <person name="Coutinho P.M."/>
            <person name="de Vries R."/>
            <person name="Martinez A.T."/>
            <person name="Klopp C."/>
            <person name="Pontarotti P."/>
            <person name="Henrissat B."/>
            <person name="Record E."/>
        </authorList>
    </citation>
    <scope>NUCLEOTIDE SEQUENCE [LARGE SCALE GENOMIC DNA]</scope>
    <source>
        <strain evidence="2">BRFM137</strain>
    </source>
</reference>
<feature type="compositionally biased region" description="Basic and acidic residues" evidence="1">
    <location>
        <begin position="1"/>
        <end position="13"/>
    </location>
</feature>
<dbReference type="AlphaFoldDB" id="A0A060SBY0"/>
<dbReference type="OMA" id="NEGFYEV"/>
<dbReference type="EMBL" id="CCBP010000107">
    <property type="protein sequence ID" value="CDO71845.1"/>
    <property type="molecule type" value="Genomic_DNA"/>
</dbReference>
<organism evidence="2 3">
    <name type="scientific">Pycnoporus cinnabarinus</name>
    <name type="common">Cinnabar-red polypore</name>
    <name type="synonym">Trametes cinnabarina</name>
    <dbReference type="NCBI Taxonomy" id="5643"/>
    <lineage>
        <taxon>Eukaryota</taxon>
        <taxon>Fungi</taxon>
        <taxon>Dikarya</taxon>
        <taxon>Basidiomycota</taxon>
        <taxon>Agaricomycotina</taxon>
        <taxon>Agaricomycetes</taxon>
        <taxon>Polyporales</taxon>
        <taxon>Polyporaceae</taxon>
        <taxon>Trametes</taxon>
    </lineage>
</organism>
<feature type="region of interest" description="Disordered" evidence="1">
    <location>
        <begin position="258"/>
        <end position="364"/>
    </location>
</feature>
<feature type="compositionally biased region" description="Acidic residues" evidence="1">
    <location>
        <begin position="290"/>
        <end position="327"/>
    </location>
</feature>
<sequence>MHQSKNKENRQEPTKTTGSRNSKGKSKLDKVPAPAKTHAQSSASRVANSTTSKDRQPRKRQASTGQSRTKPKKAQISADDLQAEIAALTAQIKEEKAARKQLETEMSKMKKHTKTLRRIPKPRGTVGRGLKLRKEMKLSDNKILYLACLMTVRDLCLAGRLDWKKGIREQSPTALGALYEVAREEQPYLKRFENDWATAQILIQFMANRRKNAIKNGRVIVAYDAEGRRYLQDVKVVPQVSADAADGQGAEIDAAQDDLDEGFGDGEDEDLFEEQDPEYEEREENHGQVQDEEEEEDQDQGQQVDEDEEEEADNDDEDDDNDNDADDDAAHAGTRSQRANRSHINSSSAQNDLSDDDEPLQLPAAKRRKLGTVVALLA</sequence>
<evidence type="ECO:0000313" key="3">
    <source>
        <dbReference type="Proteomes" id="UP000029665"/>
    </source>
</evidence>
<dbReference type="Proteomes" id="UP000029665">
    <property type="component" value="Unassembled WGS sequence"/>
</dbReference>
<keyword evidence="3" id="KW-1185">Reference proteome</keyword>
<evidence type="ECO:0000256" key="1">
    <source>
        <dbReference type="SAM" id="MobiDB-lite"/>
    </source>
</evidence>
<dbReference type="HOGENOM" id="CLU_731850_0_0_1"/>
<name>A0A060SBY0_PYCCI</name>
<feature type="compositionally biased region" description="Acidic residues" evidence="1">
    <location>
        <begin position="258"/>
        <end position="282"/>
    </location>
</feature>
<feature type="compositionally biased region" description="Basic residues" evidence="1">
    <location>
        <begin position="109"/>
        <end position="121"/>
    </location>
</feature>
<accession>A0A060SBY0</accession>
<evidence type="ECO:0000313" key="2">
    <source>
        <dbReference type="EMBL" id="CDO71845.1"/>
    </source>
</evidence>
<feature type="compositionally biased region" description="Polar residues" evidence="1">
    <location>
        <begin position="38"/>
        <end position="51"/>
    </location>
</feature>
<dbReference type="OrthoDB" id="2755069at2759"/>
<comment type="caution">
    <text evidence="2">The sequence shown here is derived from an EMBL/GenBank/DDBJ whole genome shotgun (WGS) entry which is preliminary data.</text>
</comment>
<feature type="compositionally biased region" description="Polar residues" evidence="1">
    <location>
        <begin position="334"/>
        <end position="352"/>
    </location>
</feature>